<dbReference type="AlphaFoldDB" id="A0A371ASY2"/>
<comment type="caution">
    <text evidence="3">The sequence shown here is derived from an EMBL/GenBank/DDBJ whole genome shotgun (WGS) entry which is preliminary data.</text>
</comment>
<dbReference type="InterPro" id="IPR004629">
    <property type="entry name" value="WecG_TagA_CpsF"/>
</dbReference>
<gene>
    <name evidence="3" type="ORF">DWV06_13005</name>
</gene>
<protein>
    <recommendedName>
        <fullName evidence="5">Glycosyltransferase</fullName>
    </recommendedName>
</protein>
<dbReference type="GO" id="GO:0016758">
    <property type="term" value="F:hexosyltransferase activity"/>
    <property type="evidence" value="ECO:0007669"/>
    <property type="project" value="TreeGrafter"/>
</dbReference>
<evidence type="ECO:0000256" key="2">
    <source>
        <dbReference type="ARBA" id="ARBA00022679"/>
    </source>
</evidence>
<name>A0A371ASY2_9FIRM</name>
<evidence type="ECO:0000256" key="1">
    <source>
        <dbReference type="ARBA" id="ARBA00022676"/>
    </source>
</evidence>
<reference evidence="3 4" key="1">
    <citation type="submission" date="2018-07" db="EMBL/GenBank/DDBJ databases">
        <title>Anaerosacharophilus polymeroproducens gen. nov. sp. nov., an anaerobic bacterium isolated from salt field.</title>
        <authorList>
            <person name="Kim W."/>
            <person name="Yang S.-H."/>
            <person name="Oh J."/>
            <person name="Lee J.-H."/>
            <person name="Kwon K.K."/>
        </authorList>
    </citation>
    <scope>NUCLEOTIDE SEQUENCE [LARGE SCALE GENOMIC DNA]</scope>
    <source>
        <strain evidence="3 4">MCWD5</strain>
    </source>
</reference>
<dbReference type="PANTHER" id="PTHR34136">
    <property type="match status" value="1"/>
</dbReference>
<evidence type="ECO:0000313" key="3">
    <source>
        <dbReference type="EMBL" id="RDU22686.1"/>
    </source>
</evidence>
<keyword evidence="4" id="KW-1185">Reference proteome</keyword>
<sequence length="234" mass="26954">MGIMTIGGVMKKKINVLGLDLDNYSVRESISMIDAYLNDKIMHVVGIVFMDLLILAGEDVKVKESIENLDMKIIGDKEILAVAGITRGFRVRETVENEFVIRFLEKLSHKKCTIFILCNTEEECQLFEKYLVQKFPSCIVAASYDIEKCKNDYDVVVNEINIIEPDVVFAALDSPARESFILEQKSKINARLWFELGRNIRTILTTKKVSVWFKDFINRGIFHRVVSKYKNEEK</sequence>
<keyword evidence="1" id="KW-0328">Glycosyltransferase</keyword>
<evidence type="ECO:0008006" key="5">
    <source>
        <dbReference type="Google" id="ProtNLM"/>
    </source>
</evidence>
<dbReference type="PANTHER" id="PTHR34136:SF1">
    <property type="entry name" value="UDP-N-ACETYL-D-MANNOSAMINURONIC ACID TRANSFERASE"/>
    <property type="match status" value="1"/>
</dbReference>
<evidence type="ECO:0000313" key="4">
    <source>
        <dbReference type="Proteomes" id="UP000255036"/>
    </source>
</evidence>
<dbReference type="EMBL" id="QRCT01000048">
    <property type="protein sequence ID" value="RDU22686.1"/>
    <property type="molecule type" value="Genomic_DNA"/>
</dbReference>
<accession>A0A371ASY2</accession>
<dbReference type="Proteomes" id="UP000255036">
    <property type="component" value="Unassembled WGS sequence"/>
</dbReference>
<organism evidence="3 4">
    <name type="scientific">Anaerosacchariphilus polymeriproducens</name>
    <dbReference type="NCBI Taxonomy" id="1812858"/>
    <lineage>
        <taxon>Bacteria</taxon>
        <taxon>Bacillati</taxon>
        <taxon>Bacillota</taxon>
        <taxon>Clostridia</taxon>
        <taxon>Lachnospirales</taxon>
        <taxon>Lachnospiraceae</taxon>
        <taxon>Anaerosacchariphilus</taxon>
    </lineage>
</organism>
<dbReference type="Pfam" id="PF03808">
    <property type="entry name" value="Glyco_tran_WecG"/>
    <property type="match status" value="1"/>
</dbReference>
<proteinExistence type="predicted"/>
<keyword evidence="2" id="KW-0808">Transferase</keyword>